<keyword evidence="13" id="KW-1185">Reference proteome</keyword>
<keyword evidence="6" id="KW-0560">Oxidoreductase</keyword>
<dbReference type="Pfam" id="PF08240">
    <property type="entry name" value="ADH_N"/>
    <property type="match status" value="1"/>
</dbReference>
<dbReference type="Proteomes" id="UP000037982">
    <property type="component" value="Unassembled WGS sequence"/>
</dbReference>
<dbReference type="SUPFAM" id="SSF51735">
    <property type="entry name" value="NAD(P)-binding Rossmann-fold domains"/>
    <property type="match status" value="1"/>
</dbReference>
<organism evidence="12 13">
    <name type="scientific">Streptomyces chattanoogensis</name>
    <dbReference type="NCBI Taxonomy" id="66876"/>
    <lineage>
        <taxon>Bacteria</taxon>
        <taxon>Bacillati</taxon>
        <taxon>Actinomycetota</taxon>
        <taxon>Actinomycetes</taxon>
        <taxon>Kitasatosporales</taxon>
        <taxon>Streptomycetaceae</taxon>
        <taxon>Streptomyces</taxon>
    </lineage>
</organism>
<evidence type="ECO:0000256" key="4">
    <source>
        <dbReference type="ARBA" id="ARBA00022857"/>
    </source>
</evidence>
<reference evidence="13" key="1">
    <citation type="submission" date="2015-07" db="EMBL/GenBank/DDBJ databases">
        <authorList>
            <person name="Ju K.-S."/>
            <person name="Doroghazi J.R."/>
            <person name="Metcalf W.W."/>
        </authorList>
    </citation>
    <scope>NUCLEOTIDE SEQUENCE [LARGE SCALE GENOMIC DNA]</scope>
    <source>
        <strain evidence="13">NRRL ISP-5002</strain>
    </source>
</reference>
<comment type="catalytic activity">
    <reaction evidence="10">
        <text>a 2,3-saturated acyl-[ACP] + NADP(+) = a (2E)-enoyl-[ACP] + NADPH + H(+)</text>
        <dbReference type="Rhea" id="RHEA:22564"/>
        <dbReference type="Rhea" id="RHEA-COMP:9925"/>
        <dbReference type="Rhea" id="RHEA-COMP:9926"/>
        <dbReference type="ChEBI" id="CHEBI:15378"/>
        <dbReference type="ChEBI" id="CHEBI:57783"/>
        <dbReference type="ChEBI" id="CHEBI:58349"/>
        <dbReference type="ChEBI" id="CHEBI:78784"/>
        <dbReference type="ChEBI" id="CHEBI:78785"/>
        <dbReference type="EC" id="1.3.1.104"/>
    </reaction>
</comment>
<dbReference type="InterPro" id="IPR013154">
    <property type="entry name" value="ADH-like_N"/>
</dbReference>
<keyword evidence="4" id="KW-0521">NADP</keyword>
<evidence type="ECO:0000256" key="2">
    <source>
        <dbReference type="ARBA" id="ARBA00022516"/>
    </source>
</evidence>
<evidence type="ECO:0000256" key="10">
    <source>
        <dbReference type="ARBA" id="ARBA00048843"/>
    </source>
</evidence>
<dbReference type="PATRIC" id="fig|66876.3.peg.4116"/>
<dbReference type="GO" id="GO:0141148">
    <property type="term" value="F:enoyl-[acyl-carrier-protein] reductase (NADPH) activity"/>
    <property type="evidence" value="ECO:0007669"/>
    <property type="project" value="UniProtKB-EC"/>
</dbReference>
<keyword evidence="7" id="KW-0443">Lipid metabolism</keyword>
<evidence type="ECO:0000259" key="11">
    <source>
        <dbReference type="SMART" id="SM00829"/>
    </source>
</evidence>
<dbReference type="PANTHER" id="PTHR43981:SF2">
    <property type="entry name" value="ENOYL-[ACYL-CARRIER-PROTEIN] REDUCTASE, MITOCHONDRIAL"/>
    <property type="match status" value="1"/>
</dbReference>
<evidence type="ECO:0000256" key="1">
    <source>
        <dbReference type="ARBA" id="ARBA00010371"/>
    </source>
</evidence>
<dbReference type="InterPro" id="IPR013149">
    <property type="entry name" value="ADH-like_C"/>
</dbReference>
<dbReference type="EMBL" id="LGKG01000138">
    <property type="protein sequence ID" value="KPC62552.1"/>
    <property type="molecule type" value="Genomic_DNA"/>
</dbReference>
<dbReference type="InterPro" id="IPR051034">
    <property type="entry name" value="Mito_Enoyl-ACP_Reductase"/>
</dbReference>
<proteinExistence type="inferred from homology"/>
<dbReference type="Gene3D" id="3.90.180.10">
    <property type="entry name" value="Medium-chain alcohol dehydrogenases, catalytic domain"/>
    <property type="match status" value="1"/>
</dbReference>
<protein>
    <recommendedName>
        <fullName evidence="9">enoyl-[acyl-carrier-protein] reductase</fullName>
        <ecNumber evidence="9">1.3.1.104</ecNumber>
    </recommendedName>
</protein>
<evidence type="ECO:0000256" key="6">
    <source>
        <dbReference type="ARBA" id="ARBA00023002"/>
    </source>
</evidence>
<keyword evidence="2" id="KW-0444">Lipid biosynthesis</keyword>
<evidence type="ECO:0000256" key="7">
    <source>
        <dbReference type="ARBA" id="ARBA00023098"/>
    </source>
</evidence>
<sequence>MSRRVVYTRGGPPADVLTVIEEPEPAAPQTGQVLVRTTAFPVHPGDLQAVEAYPRNSGQPAPAGIEATGVVEAIGPDTPVAPGVEPGARVTVFPHPGAWSQWIMAAARVVVAVPAKVPDEVAAQMLVNPITAVMLRREAEAHASIGYDGVLLQTAAGSSVGRLLTAVCLAHSISIVDVVRSERGAAELRKRFPDVPVVATEHAGWADDVRSAADGRPVSVALDPIGGKLAESLLDLLTPGGKLICYGQMAAEPISLPASTLLHKSLTLRGRSIGRWMSDASAERQASDVAAAKLIAMAFKDQFDVAATYGLGDLAEAVEHAVRPGKVGTVLIRPW</sequence>
<evidence type="ECO:0000313" key="13">
    <source>
        <dbReference type="Proteomes" id="UP000037982"/>
    </source>
</evidence>
<feature type="domain" description="Enoyl reductase (ER)" evidence="11">
    <location>
        <begin position="11"/>
        <end position="332"/>
    </location>
</feature>
<dbReference type="InterPro" id="IPR036291">
    <property type="entry name" value="NAD(P)-bd_dom_sf"/>
</dbReference>
<dbReference type="GO" id="GO:0006633">
    <property type="term" value="P:fatty acid biosynthetic process"/>
    <property type="evidence" value="ECO:0007669"/>
    <property type="project" value="UniProtKB-KW"/>
</dbReference>
<dbReference type="InterPro" id="IPR011032">
    <property type="entry name" value="GroES-like_sf"/>
</dbReference>
<comment type="similarity">
    <text evidence="1">Belongs to the zinc-containing alcohol dehydrogenase family. Quinone oxidoreductase subfamily.</text>
</comment>
<dbReference type="AlphaFoldDB" id="A0A0N0GZ95"/>
<keyword evidence="8" id="KW-0275">Fatty acid biosynthesis</keyword>
<dbReference type="Pfam" id="PF00107">
    <property type="entry name" value="ADH_zinc_N"/>
    <property type="match status" value="1"/>
</dbReference>
<keyword evidence="3" id="KW-0276">Fatty acid metabolism</keyword>
<comment type="caution">
    <text evidence="12">The sequence shown here is derived from an EMBL/GenBank/DDBJ whole genome shotgun (WGS) entry which is preliminary data.</text>
</comment>
<dbReference type="SUPFAM" id="SSF50129">
    <property type="entry name" value="GroES-like"/>
    <property type="match status" value="1"/>
</dbReference>
<dbReference type="RefSeq" id="WP_053924793.1">
    <property type="nucleotide sequence ID" value="NZ_LGKG01000138.1"/>
</dbReference>
<evidence type="ECO:0000256" key="8">
    <source>
        <dbReference type="ARBA" id="ARBA00023160"/>
    </source>
</evidence>
<evidence type="ECO:0000313" key="12">
    <source>
        <dbReference type="EMBL" id="KPC62552.1"/>
    </source>
</evidence>
<dbReference type="InterPro" id="IPR020843">
    <property type="entry name" value="ER"/>
</dbReference>
<evidence type="ECO:0000256" key="9">
    <source>
        <dbReference type="ARBA" id="ARBA00038963"/>
    </source>
</evidence>
<dbReference type="Gene3D" id="3.40.50.720">
    <property type="entry name" value="NAD(P)-binding Rossmann-like Domain"/>
    <property type="match status" value="1"/>
</dbReference>
<evidence type="ECO:0000256" key="3">
    <source>
        <dbReference type="ARBA" id="ARBA00022832"/>
    </source>
</evidence>
<dbReference type="EC" id="1.3.1.104" evidence="9"/>
<name>A0A0N0GZ95_9ACTN</name>
<gene>
    <name evidence="12" type="ORF">ADL29_18760</name>
</gene>
<evidence type="ECO:0000256" key="5">
    <source>
        <dbReference type="ARBA" id="ARBA00022946"/>
    </source>
</evidence>
<accession>A0A0N0GZ95</accession>
<dbReference type="SMART" id="SM00829">
    <property type="entry name" value="PKS_ER"/>
    <property type="match status" value="1"/>
</dbReference>
<dbReference type="PANTHER" id="PTHR43981">
    <property type="entry name" value="ENOYL-[ACYL-CARRIER-PROTEIN] REDUCTASE, MITOCHONDRIAL"/>
    <property type="match status" value="1"/>
</dbReference>
<keyword evidence="5" id="KW-0809">Transit peptide</keyword>